<dbReference type="HOGENOM" id="CLU_001775_0_0_1"/>
<dbReference type="InterPro" id="IPR030383">
    <property type="entry name" value="G_VLIG_dom"/>
</dbReference>
<accession>W5LWL9</accession>
<keyword evidence="4" id="KW-0963">Cytoplasm</keyword>
<dbReference type="InParanoid" id="W5LWL9"/>
<name>W5LWL9_LEPOC</name>
<dbReference type="OMA" id="MHYYNIF"/>
<evidence type="ECO:0000256" key="5">
    <source>
        <dbReference type="ARBA" id="ARBA00022741"/>
    </source>
</evidence>
<keyword evidence="7" id="KW-0539">Nucleus</keyword>
<proteinExistence type="inferred from homology"/>
<dbReference type="PANTHER" id="PTHR22796:SF6">
    <property type="entry name" value="INTERFERON-INDUCED VERY LARGE GTPASE 1-RELATED"/>
    <property type="match status" value="1"/>
</dbReference>
<dbReference type="Pfam" id="PF25496">
    <property type="entry name" value="URGCP"/>
    <property type="match status" value="1"/>
</dbReference>
<keyword evidence="5" id="KW-0547">Nucleotide-binding</keyword>
<dbReference type="SUPFAM" id="SSF52540">
    <property type="entry name" value="P-loop containing nucleoside triphosphate hydrolases"/>
    <property type="match status" value="1"/>
</dbReference>
<feature type="compositionally biased region" description="Basic and acidic residues" evidence="9">
    <location>
        <begin position="582"/>
        <end position="593"/>
    </location>
</feature>
<feature type="region of interest" description="Disordered" evidence="9">
    <location>
        <begin position="578"/>
        <end position="614"/>
    </location>
</feature>
<dbReference type="Pfam" id="PF25683">
    <property type="entry name" value="URGCP_GTPase"/>
    <property type="match status" value="1"/>
</dbReference>
<keyword evidence="10" id="KW-0732">Signal</keyword>
<protein>
    <submittedName>
        <fullName evidence="12">Interferon-induced very large GTPase 1-like</fullName>
    </submittedName>
</protein>
<evidence type="ECO:0000256" key="3">
    <source>
        <dbReference type="ARBA" id="ARBA00006828"/>
    </source>
</evidence>
<reference evidence="12" key="2">
    <citation type="submission" date="2025-08" db="UniProtKB">
        <authorList>
            <consortium name="Ensembl"/>
        </authorList>
    </citation>
    <scope>IDENTIFICATION</scope>
</reference>
<evidence type="ECO:0000256" key="1">
    <source>
        <dbReference type="ARBA" id="ARBA00004123"/>
    </source>
</evidence>
<dbReference type="Proteomes" id="UP000018468">
    <property type="component" value="Unassembled WGS sequence"/>
</dbReference>
<evidence type="ECO:0000256" key="6">
    <source>
        <dbReference type="ARBA" id="ARBA00023134"/>
    </source>
</evidence>
<dbReference type="Gene3D" id="3.40.50.300">
    <property type="entry name" value="P-loop containing nucleotide triphosphate hydrolases"/>
    <property type="match status" value="1"/>
</dbReference>
<evidence type="ECO:0000256" key="9">
    <source>
        <dbReference type="SAM" id="MobiDB-lite"/>
    </source>
</evidence>
<reference evidence="13" key="1">
    <citation type="submission" date="2011-12" db="EMBL/GenBank/DDBJ databases">
        <title>The Draft Genome of Lepisosteus oculatus.</title>
        <authorList>
            <consortium name="The Broad Institute Genome Assembly &amp; Analysis Group"/>
            <consortium name="Computational R&amp;D Group"/>
            <consortium name="and Sequencing Platform"/>
            <person name="Di Palma F."/>
            <person name="Alfoldi J."/>
            <person name="Johnson J."/>
            <person name="Berlin A."/>
            <person name="Gnerre S."/>
            <person name="Jaffe D."/>
            <person name="MacCallum I."/>
            <person name="Young S."/>
            <person name="Walker B.J."/>
            <person name="Lander E.S."/>
            <person name="Lindblad-Toh K."/>
        </authorList>
    </citation>
    <scope>NUCLEOTIDE SEQUENCE [LARGE SCALE GENOMIC DNA]</scope>
</reference>
<evidence type="ECO:0000313" key="13">
    <source>
        <dbReference type="Proteomes" id="UP000018468"/>
    </source>
</evidence>
<evidence type="ECO:0000313" key="12">
    <source>
        <dbReference type="Ensembl" id="ENSLOCP00000000526.1"/>
    </source>
</evidence>
<evidence type="ECO:0000259" key="11">
    <source>
        <dbReference type="PROSITE" id="PS51717"/>
    </source>
</evidence>
<dbReference type="InterPro" id="IPR058641">
    <property type="entry name" value="GVIN1_dom"/>
</dbReference>
<dbReference type="Bgee" id="ENSLOCG00000000448">
    <property type="expression patterns" value="Expressed in pharyngeal gill and 11 other cell types or tissues"/>
</dbReference>
<dbReference type="STRING" id="7918.ENSLOCP00000000526"/>
<evidence type="ECO:0000256" key="8">
    <source>
        <dbReference type="SAM" id="Coils"/>
    </source>
</evidence>
<dbReference type="GO" id="GO:0005737">
    <property type="term" value="C:cytoplasm"/>
    <property type="evidence" value="ECO:0007669"/>
    <property type="project" value="UniProtKB-SubCell"/>
</dbReference>
<sequence length="2194" mass="251169">MYIYLYSLCMKLTCLSVTALSSTVLQKFSLAPGTQVEVTDDTGTEVDEDVFSDLLTDNPQLVLVVCEKTSAGEGYFQTEFSRPVCLNSSDWCQLCSHLSNPCPCSDDNLPSQDYKNNLSADDSKDHLYRKQWGPEPKEITKGNQNVSVDYSYKKEHHKIDWESGLSTQNMSSVKTEKTQNRFSEVQQRQMQDLQTQLTEAKLALENLNTYRSQGKNVKDNTVQASLQQLQAALDLPIKHWIPNWMHLRDLTYHLSDQLQVMESLVLNPEKLPDEEILSSASGGLALQGLYKTCGPGGMLETRDRLLKTPDRFCLSDPVHKPRFDQHEAFSSEQETRFRKALENAAYSMKSTSLDPRVDAEYQSVKFSQEELNNQSSRTYTSITKYNCIPLASCQFEIDQLRLSDSALAALQEIEQNLDHAGASDRRKRIETFFERFGSHANRGPLHFGGIFFWKAHCEGHSANDLLDDKQLMDEILNKYIGEGFCGLQFNSLSQVAIKHIEFSVSQTGGPSGSNSYLPWKASIVSHSKTWSVIDRSLSLLPVWDIIMSNHSGCFKDASRICTALSEVYNHRATDVVESGPDDLTRYPKHEEGKSMSTETWENRNKPHCATRDQSVKKPLKTTIERPRNKLVSKTPQTQKDKCSELVCRLGLTRFYPSKMSTSDVLAISRSPLLKDKPLEEQDLSSAFLQKLLMLDYRARHVTVKQESSEGRSFQSGKAGKESDFSSFLNTGKRPSTDNVTGQLVHIHPMDVQMALLYCADSFLRQYMVTKLCFCQYALPLLVPSPVTGEIEFPLWTFQQLQKSWKTVDSSGNVTSRTLPVYQVEVPMVSFFRLGSVSSSKSQILNSLISTQRHNTFFHRHCPGSSRSRLLLDGLVEIAWYCPAGRSDDVFQDCVAFCNLRGDAGEHRRQREFLVGAAAVNVVLLADRHLDDEGRNILEELFISPRPLICLLAEEDTPLTGVSGNKFKIGLKDRNQAEIVGELTGTIRNCFKRSHPTFSLESVARGCGFRVDEDSEDCKRGKDSALEVIQLLKKVDISKIKETFLPCQGKLWHDWCQKNKDLHRLHGNIEQTRSEILQEIKKIRKKQRDFGLSELMKMYLKKLKSHKMIPQMYFLKWLGVFIDAHCSDQLSELHHQYDAKWTEVLTLKKKHDKSEVLNRRQRELESLSKRLNEATFGLEHLLREMGQIYEAWESQPGETGKDVSSFPALAADLLIAGNPVELMDGDAAHVPLRWIDSVLGTVVERLGDQRVFVLSVLGLQSSGKSTMLNAMFGLQFAVSAGRCTRGAFMQLVKVKEELREELKFNYVLVVDTEGLRALELAGKSTIHHDNELATFVIGLGNMTLINIFGENPAEMQDILQISVQAFLRMKQVRLSPSCMFVHQNVGEITAGEKNMEGKRRLQEKLDEMARLAAKEEVCDVECFNDVIRFDVKRDVHYFAQLWEGNPPMAPPNPRYSENIQELKQAILSTASQQKGLNLSEFRIRIQDLWKALLNENFVFSFKNTLEISAYRKLEVMYGNWTWKLRSHTLAIENKLHNRIENGQTQSVNKHNLLQDMKEAYESIQKEVDQYFNDDKDKEILVQWKAKTELRIQELKDELIEGTRRKFDELIQLKKGCRNLDDQKTQYENELFNRSKEVAHTLKHKASNEHDLKREFDLVWKKWASDITSAMPDIKDINIQEDVMKILTQMFESQLVYSNKYHGLYKNICYLSDYADYLIINKHKYAPGFMSYQLKSTDHDEIKRLVQDLDRTVEEYIKKKHMAKMGYSESYIQEILNYVLERIKAFESNTKKYVFKKEFKVDVSLFVCGIAVPKFTELHRAFREANDPLTHLNSKKGDYYSIFRKFCQGATSTTVFADFLCSKLKPSLLQAVYDRTAIDVAGDMRANFPAFSGNRSNLEKHILRALAEEENFDKFMTYIHHPRKHFEEFITQSVRPSYLMDSEPRILGIFKDNLDLLQHHVTAAASSAVERVQHQKEGVHVWLEMFSRELRDELRFTEHDLAGAQHQGIGDFDFLKEAVTGSLQKVTEGLRRVLSCVSSVDMGMFRETPDEILFRLLCGCWAQCPFCKAICTNTMEGHPGDHSVPFHRPEGVTGRKWNKADQLSVDICTSAVASTDLIMLSNDRSVPYKMYREAGPEHAHWSITPDCSEQPYWKWVVCRFQEHLEKRYSGIFCDRGAIPEGWKNITKEDTVNSLKE</sequence>
<dbReference type="InterPro" id="IPR057365">
    <property type="entry name" value="URGCP"/>
</dbReference>
<evidence type="ECO:0000256" key="7">
    <source>
        <dbReference type="ARBA" id="ARBA00023242"/>
    </source>
</evidence>
<keyword evidence="6" id="KW-0342">GTP-binding</keyword>
<feature type="compositionally biased region" description="Polar residues" evidence="9">
    <location>
        <begin position="724"/>
        <end position="733"/>
    </location>
</feature>
<dbReference type="eggNOG" id="ENOG502QVVR">
    <property type="taxonomic scope" value="Eukaryota"/>
</dbReference>
<evidence type="ECO:0000256" key="10">
    <source>
        <dbReference type="SAM" id="SignalP"/>
    </source>
</evidence>
<feature type="region of interest" description="Disordered" evidence="9">
    <location>
        <begin position="707"/>
        <end position="733"/>
    </location>
</feature>
<dbReference type="GO" id="GO:0005525">
    <property type="term" value="F:GTP binding"/>
    <property type="evidence" value="ECO:0007669"/>
    <property type="project" value="UniProtKB-KW"/>
</dbReference>
<dbReference type="GO" id="GO:0005634">
    <property type="term" value="C:nucleus"/>
    <property type="evidence" value="ECO:0007669"/>
    <property type="project" value="UniProtKB-SubCell"/>
</dbReference>
<feature type="signal peptide" evidence="10">
    <location>
        <begin position="1"/>
        <end position="19"/>
    </location>
</feature>
<evidence type="ECO:0000256" key="2">
    <source>
        <dbReference type="ARBA" id="ARBA00004496"/>
    </source>
</evidence>
<feature type="coiled-coil region" evidence="8">
    <location>
        <begin position="1552"/>
        <end position="1628"/>
    </location>
</feature>
<evidence type="ECO:0000256" key="4">
    <source>
        <dbReference type="ARBA" id="ARBA00022490"/>
    </source>
</evidence>
<keyword evidence="13" id="KW-1185">Reference proteome</keyword>
<feature type="coiled-coil region" evidence="8">
    <location>
        <begin position="183"/>
        <end position="210"/>
    </location>
</feature>
<keyword evidence="8" id="KW-0175">Coiled coil</keyword>
<dbReference type="GeneTree" id="ENSGT00940000163472"/>
<dbReference type="InterPro" id="IPR027417">
    <property type="entry name" value="P-loop_NTPase"/>
</dbReference>
<dbReference type="Pfam" id="PF25974">
    <property type="entry name" value="URGCP_9th"/>
    <property type="match status" value="1"/>
</dbReference>
<dbReference type="PROSITE" id="PS51717">
    <property type="entry name" value="G_VLIG"/>
    <property type="match status" value="1"/>
</dbReference>
<dbReference type="Ensembl" id="ENSLOCT00000000527.1">
    <property type="protein sequence ID" value="ENSLOCP00000000526.1"/>
    <property type="gene ID" value="ENSLOCG00000000448.1"/>
</dbReference>
<organism evidence="12 13">
    <name type="scientific">Lepisosteus oculatus</name>
    <name type="common">Spotted gar</name>
    <dbReference type="NCBI Taxonomy" id="7918"/>
    <lineage>
        <taxon>Eukaryota</taxon>
        <taxon>Metazoa</taxon>
        <taxon>Chordata</taxon>
        <taxon>Craniata</taxon>
        <taxon>Vertebrata</taxon>
        <taxon>Euteleostomi</taxon>
        <taxon>Actinopterygii</taxon>
        <taxon>Neopterygii</taxon>
        <taxon>Holostei</taxon>
        <taxon>Semionotiformes</taxon>
        <taxon>Lepisosteidae</taxon>
        <taxon>Lepisosteus</taxon>
    </lineage>
</organism>
<comment type="subcellular location">
    <subcellularLocation>
        <location evidence="2">Cytoplasm</location>
    </subcellularLocation>
    <subcellularLocation>
        <location evidence="1">Nucleus</location>
    </subcellularLocation>
</comment>
<feature type="chain" id="PRO_5004866935" evidence="10">
    <location>
        <begin position="20"/>
        <end position="2194"/>
    </location>
</feature>
<dbReference type="PANTHER" id="PTHR22796">
    <property type="entry name" value="URG4-RELATED"/>
    <property type="match status" value="1"/>
</dbReference>
<reference evidence="12" key="3">
    <citation type="submission" date="2025-09" db="UniProtKB">
        <authorList>
            <consortium name="Ensembl"/>
        </authorList>
    </citation>
    <scope>IDENTIFICATION</scope>
</reference>
<feature type="compositionally biased region" description="Basic and acidic residues" evidence="9">
    <location>
        <begin position="600"/>
        <end position="614"/>
    </location>
</feature>
<comment type="similarity">
    <text evidence="3">Belongs to the TRAFAC class dynamin-like GTPase superfamily. Very large inducible GTPase (VLIG) family.</text>
</comment>
<feature type="domain" description="VLIG-type G" evidence="11">
    <location>
        <begin position="1247"/>
        <end position="1492"/>
    </location>
</feature>